<feature type="transmembrane region" description="Helical" evidence="6">
    <location>
        <begin position="88"/>
        <end position="109"/>
    </location>
</feature>
<keyword evidence="4 6" id="KW-1133">Transmembrane helix</keyword>
<organism evidence="7">
    <name type="scientific">Nematocida ausubeli (strain ATCC PRA-371 / ERTm2)</name>
    <name type="common">Nematode killer fungus</name>
    <dbReference type="NCBI Taxonomy" id="1913371"/>
    <lineage>
        <taxon>Eukaryota</taxon>
        <taxon>Fungi</taxon>
        <taxon>Fungi incertae sedis</taxon>
        <taxon>Microsporidia</taxon>
        <taxon>Nematocida</taxon>
    </lineage>
</organism>
<feature type="transmembrane region" description="Helical" evidence="6">
    <location>
        <begin position="240"/>
        <end position="264"/>
    </location>
</feature>
<keyword evidence="5 6" id="KW-0472">Membrane</keyword>
<evidence type="ECO:0000256" key="6">
    <source>
        <dbReference type="RuleBase" id="RU368066"/>
    </source>
</evidence>
<proteinExistence type="inferred from homology"/>
<gene>
    <name evidence="7" type="ORF">NERG_00901</name>
</gene>
<evidence type="ECO:0000256" key="2">
    <source>
        <dbReference type="ARBA" id="ARBA00007168"/>
    </source>
</evidence>
<name>H8ZBF2_NEMA1</name>
<feature type="transmembrane region" description="Helical" evidence="6">
    <location>
        <begin position="284"/>
        <end position="305"/>
    </location>
</feature>
<evidence type="ECO:0000256" key="5">
    <source>
        <dbReference type="ARBA" id="ARBA00023136"/>
    </source>
</evidence>
<dbReference type="EMBL" id="JH604634">
    <property type="protein sequence ID" value="EHY66205.1"/>
    <property type="molecule type" value="Genomic_DNA"/>
</dbReference>
<protein>
    <recommendedName>
        <fullName evidence="6">Protein PNS1</fullName>
    </recommendedName>
</protein>
<feature type="transmembrane region" description="Helical" evidence="6">
    <location>
        <begin position="196"/>
        <end position="219"/>
    </location>
</feature>
<evidence type="ECO:0000256" key="4">
    <source>
        <dbReference type="ARBA" id="ARBA00022989"/>
    </source>
</evidence>
<evidence type="ECO:0000313" key="7">
    <source>
        <dbReference type="EMBL" id="EHY66205.1"/>
    </source>
</evidence>
<keyword evidence="3 6" id="KW-0812">Transmembrane</keyword>
<accession>H8ZBF2</accession>
<dbReference type="HOGENOM" id="CLU_624185_0_0_1"/>
<dbReference type="Proteomes" id="UP000005622">
    <property type="component" value="Unassembled WGS sequence"/>
</dbReference>
<feature type="transmembrane region" description="Helical" evidence="6">
    <location>
        <begin position="389"/>
        <end position="416"/>
    </location>
</feature>
<comment type="similarity">
    <text evidence="2 6">Belongs to the CTL (choline transporter-like) family.</text>
</comment>
<feature type="transmembrane region" description="Helical" evidence="6">
    <location>
        <begin position="337"/>
        <end position="363"/>
    </location>
</feature>
<dbReference type="AlphaFoldDB" id="H8ZBF2"/>
<evidence type="ECO:0000256" key="3">
    <source>
        <dbReference type="ARBA" id="ARBA00022692"/>
    </source>
</evidence>
<evidence type="ECO:0000256" key="1">
    <source>
        <dbReference type="ARBA" id="ARBA00004141"/>
    </source>
</evidence>
<dbReference type="GO" id="GO:0022857">
    <property type="term" value="F:transmembrane transporter activity"/>
    <property type="evidence" value="ECO:0007669"/>
    <property type="project" value="UniProtKB-UniRule"/>
</dbReference>
<reference evidence="7" key="1">
    <citation type="submission" date="2011-03" db="EMBL/GenBank/DDBJ databases">
        <title>The Genome Sequence of Nematocida sp1 strain ERTm2.</title>
        <authorList>
            <consortium name="The Broad Institute Genome Sequencing Platform"/>
            <consortium name="The Broad Institute Genome Sequencing Center for Infectious Disease"/>
            <person name="Cuomo C."/>
            <person name="Troemel E."/>
            <person name="Young S.K."/>
            <person name="Zeng Q."/>
            <person name="Gargeya S."/>
            <person name="Fitzgerald M."/>
            <person name="Haas B."/>
            <person name="Abouelleil A."/>
            <person name="Alvarado L."/>
            <person name="Arachchi H.M."/>
            <person name="Berlin A."/>
            <person name="Brown A."/>
            <person name="Chapman S.B."/>
            <person name="Chen Z."/>
            <person name="Dunbar C."/>
            <person name="Freedman E."/>
            <person name="Gearin G."/>
            <person name="Gellesch M."/>
            <person name="Goldberg J."/>
            <person name="Griggs A."/>
            <person name="Gujja S."/>
            <person name="Heilman E.R."/>
            <person name="Heiman D."/>
            <person name="Howarth C."/>
            <person name="Larson L."/>
            <person name="Lui A."/>
            <person name="MacDonald P.J.P."/>
            <person name="Mehta T."/>
            <person name="Montmayeur A."/>
            <person name="Murphy C."/>
            <person name="Neiman D."/>
            <person name="Pearson M."/>
            <person name="Priest M."/>
            <person name="Roberts A."/>
            <person name="Saif S."/>
            <person name="Shea T."/>
            <person name="Shenoy N."/>
            <person name="Sisk P."/>
            <person name="Stolte C."/>
            <person name="Sykes S."/>
            <person name="White J."/>
            <person name="Yandava C."/>
            <person name="Wortman J."/>
            <person name="Nusbaum C."/>
            <person name="Birren B."/>
        </authorList>
    </citation>
    <scope>NUCLEOTIDE SEQUENCE</scope>
    <source>
        <strain evidence="7">ERTm2</strain>
    </source>
</reference>
<feature type="transmembrane region" description="Helical" evidence="6">
    <location>
        <begin position="60"/>
        <end position="81"/>
    </location>
</feature>
<comment type="function">
    <text evidence="6">Probably involved in transport through the plasma membrane.</text>
</comment>
<sequence length="439" mass="49051">MLQIHNSKIVSSNRFTDTKMAMLGIASALIFITFCLISPIPGPIKNIYKLDTDNFKLEMFGLALILLGVYIIPLFVIVLYNIFPTAMIYINCAISLIMAAASVMLSISANNLGSAFSSLLFFGAMVFFVYRIIKARRIVRKLIKIATNIILLNIQAYTAAYISCILTTAICVYAATLILSYGFTPQGSNEMIVIKVLYAIMSCVLMVIYIGNCIVVFYAKVAHQHMLNLANPKEYTRNTLVAGVTRVILSTGTIFIASLLKFVISLTRYLTRRSYDNNRRAGGGLFVSFILFIVLLVISLLELLVEELNSYCLVYNALFGTKFSHSMKHAFHEFKKYVVSCYLNMASICIIPMMVFASSAMVYNMHYITRLFSVYSLHAQNYNGLGLVWAIYAVALGGSLMTVPMVRGILIAVYFIQHADTELVEKAYPKYIIKEGAVF</sequence>
<dbReference type="Pfam" id="PF04515">
    <property type="entry name" value="Choline_transpo"/>
    <property type="match status" value="1"/>
</dbReference>
<dbReference type="GO" id="GO:0005886">
    <property type="term" value="C:plasma membrane"/>
    <property type="evidence" value="ECO:0007669"/>
    <property type="project" value="UniProtKB-SubCell"/>
</dbReference>
<feature type="transmembrane region" description="Helical" evidence="6">
    <location>
        <begin position="21"/>
        <end position="40"/>
    </location>
</feature>
<comment type="subcellular location">
    <subcellularLocation>
        <location evidence="6">Cell membrane</location>
        <topology evidence="6">Multi-pass membrane protein</topology>
    </subcellularLocation>
    <subcellularLocation>
        <location evidence="1">Membrane</location>
        <topology evidence="1">Multi-pass membrane protein</topology>
    </subcellularLocation>
</comment>
<feature type="transmembrane region" description="Helical" evidence="6">
    <location>
        <begin position="115"/>
        <end position="133"/>
    </location>
</feature>
<dbReference type="InterPro" id="IPR007603">
    <property type="entry name" value="Choline_transptr-like"/>
</dbReference>